<reference evidence="2 3" key="1">
    <citation type="journal article" date="2021" name="MBio">
        <title>A New Model Trypanosomatid, Novymonas esmeraldas: Genomic Perception of Its 'Candidatus Pandoraea novymonadis' Endosymbiont.</title>
        <authorList>
            <person name="Zakharova A."/>
            <person name="Saura A."/>
            <person name="Butenko A."/>
            <person name="Podesvova L."/>
            <person name="Warmusova S."/>
            <person name="Kostygov A.Y."/>
            <person name="Nenarokova A."/>
            <person name="Lukes J."/>
            <person name="Opperdoes F.R."/>
            <person name="Yurchenko V."/>
        </authorList>
    </citation>
    <scope>NUCLEOTIDE SEQUENCE [LARGE SCALE GENOMIC DNA]</scope>
    <source>
        <strain evidence="2 3">E262AT.01</strain>
    </source>
</reference>
<feature type="region of interest" description="Disordered" evidence="1">
    <location>
        <begin position="126"/>
        <end position="186"/>
    </location>
</feature>
<dbReference type="EMBL" id="JAECZO010000097">
    <property type="protein sequence ID" value="KAK7197157.1"/>
    <property type="molecule type" value="Genomic_DNA"/>
</dbReference>
<evidence type="ECO:0000313" key="2">
    <source>
        <dbReference type="EMBL" id="KAK7197157.1"/>
    </source>
</evidence>
<accession>A0AAW0EVK4</accession>
<evidence type="ECO:0000256" key="1">
    <source>
        <dbReference type="SAM" id="MobiDB-lite"/>
    </source>
</evidence>
<comment type="caution">
    <text evidence="2">The sequence shown here is derived from an EMBL/GenBank/DDBJ whole genome shotgun (WGS) entry which is preliminary data.</text>
</comment>
<proteinExistence type="predicted"/>
<protein>
    <submittedName>
        <fullName evidence="2">Uncharacterized protein</fullName>
    </submittedName>
</protein>
<gene>
    <name evidence="2" type="ORF">NESM_000661000</name>
</gene>
<dbReference type="AlphaFoldDB" id="A0AAW0EVK4"/>
<organism evidence="2 3">
    <name type="scientific">Novymonas esmeraldas</name>
    <dbReference type="NCBI Taxonomy" id="1808958"/>
    <lineage>
        <taxon>Eukaryota</taxon>
        <taxon>Discoba</taxon>
        <taxon>Euglenozoa</taxon>
        <taxon>Kinetoplastea</taxon>
        <taxon>Metakinetoplastina</taxon>
        <taxon>Trypanosomatida</taxon>
        <taxon>Trypanosomatidae</taxon>
        <taxon>Novymonas</taxon>
    </lineage>
</organism>
<sequence length="186" mass="19081">MCASQSCCGCPATRARCGWRRRVSRWSTPSPPSPPRGALGCRCITRTCVDIDSSTGVYVTCRARYGSPAVPSSATVQLRGTASAAPPHLHASQTVPATLFVSIELLGAVRQASSSIVTMTGAISDASSHSTLAPARSGDGREQRSSAACGGDGCSGMPGRRSSKSDSSAASRTLTPSTNTRRMGSS</sequence>
<name>A0AAW0EVK4_9TRYP</name>
<dbReference type="Proteomes" id="UP001430356">
    <property type="component" value="Unassembled WGS sequence"/>
</dbReference>
<keyword evidence="3" id="KW-1185">Reference proteome</keyword>
<feature type="compositionally biased region" description="Polar residues" evidence="1">
    <location>
        <begin position="173"/>
        <end position="186"/>
    </location>
</feature>
<evidence type="ECO:0000313" key="3">
    <source>
        <dbReference type="Proteomes" id="UP001430356"/>
    </source>
</evidence>